<keyword evidence="2" id="KW-1185">Reference proteome</keyword>
<dbReference type="Proteomes" id="UP001596201">
    <property type="component" value="Unassembled WGS sequence"/>
</dbReference>
<comment type="caution">
    <text evidence="1">The sequence shown here is derived from an EMBL/GenBank/DDBJ whole genome shotgun (WGS) entry which is preliminary data.</text>
</comment>
<dbReference type="AlphaFoldDB" id="A0ABD5RDK5"/>
<dbReference type="EMBL" id="JBHSKX010000002">
    <property type="protein sequence ID" value="MFC5368115.1"/>
    <property type="molecule type" value="Genomic_DNA"/>
</dbReference>
<gene>
    <name evidence="1" type="ORF">ACFPJ5_14360</name>
</gene>
<name>A0ABD5RDK5_9EURY</name>
<reference evidence="1 2" key="1">
    <citation type="journal article" date="2019" name="Int. J. Syst. Evol. Microbiol.">
        <title>The Global Catalogue of Microorganisms (GCM) 10K type strain sequencing project: providing services to taxonomists for standard genome sequencing and annotation.</title>
        <authorList>
            <consortium name="The Broad Institute Genomics Platform"/>
            <consortium name="The Broad Institute Genome Sequencing Center for Infectious Disease"/>
            <person name="Wu L."/>
            <person name="Ma J."/>
        </authorList>
    </citation>
    <scope>NUCLEOTIDE SEQUENCE [LARGE SCALE GENOMIC DNA]</scope>
    <source>
        <strain evidence="1 2">CGMCC 1.12237</strain>
    </source>
</reference>
<accession>A0ABD5RDK5</accession>
<proteinExistence type="predicted"/>
<protein>
    <submittedName>
        <fullName evidence="1">Imm49 family immunity protein</fullName>
    </submittedName>
</protein>
<evidence type="ECO:0000313" key="1">
    <source>
        <dbReference type="EMBL" id="MFC5368115.1"/>
    </source>
</evidence>
<dbReference type="RefSeq" id="WP_227230348.1">
    <property type="nucleotide sequence ID" value="NZ_JAJCVJ010000002.1"/>
</dbReference>
<organism evidence="1 2">
    <name type="scientific">Salinirubrum litoreum</name>
    <dbReference type="NCBI Taxonomy" id="1126234"/>
    <lineage>
        <taxon>Archaea</taxon>
        <taxon>Methanobacteriati</taxon>
        <taxon>Methanobacteriota</taxon>
        <taxon>Stenosarchaea group</taxon>
        <taxon>Halobacteria</taxon>
        <taxon>Halobacteriales</taxon>
        <taxon>Haloferacaceae</taxon>
        <taxon>Salinirubrum</taxon>
    </lineage>
</organism>
<sequence length="392" mass="44178">MTFTDETLRDHLERSEAEVRRMGRLWNEDKVPVDGVPGFAYSAAKAYEQLACTAALLGAVSQSRRWFGTAASLHYERVVSGRLRRDSRERMVWEAEPRKLSEALTTALLSRDEKLSTGIARDAVALDEAYLDEFADEYPDSVASYYQTRVKAALVLDDERASEWLSKLVETVETLSDPSRYWQVIPEFYRALDGGDEEAAESAIGELLEFYVERDTDPDEPRKYVLRSLCALVLLARRHDVHVAVDSARVPKYLVQEAVPDDDRRLDVDVSDVTATSRVGFFDLERDEDGIPVIVARMYQSGRGDITADDVPEREAGRILSDDWIEAALDEARWRDHYDDSVVEDAATAYRDGSLLRKLVVVQDRTDGGTFDDTLSALPVDTIQLLKGAGRR</sequence>
<evidence type="ECO:0000313" key="2">
    <source>
        <dbReference type="Proteomes" id="UP001596201"/>
    </source>
</evidence>